<name>A0A0K1PHZ8_9BACT</name>
<organism evidence="1 2">
    <name type="scientific">Vulgatibacter incomptus</name>
    <dbReference type="NCBI Taxonomy" id="1391653"/>
    <lineage>
        <taxon>Bacteria</taxon>
        <taxon>Pseudomonadati</taxon>
        <taxon>Myxococcota</taxon>
        <taxon>Myxococcia</taxon>
        <taxon>Myxococcales</taxon>
        <taxon>Cystobacterineae</taxon>
        <taxon>Vulgatibacteraceae</taxon>
        <taxon>Vulgatibacter</taxon>
    </lineage>
</organism>
<evidence type="ECO:0000313" key="1">
    <source>
        <dbReference type="EMBL" id="AKU93168.1"/>
    </source>
</evidence>
<dbReference type="PATRIC" id="fig|1391653.3.peg.3712"/>
<dbReference type="Proteomes" id="UP000055590">
    <property type="component" value="Chromosome"/>
</dbReference>
<accession>A0A0K1PHZ8</accession>
<evidence type="ECO:0000313" key="2">
    <source>
        <dbReference type="Proteomes" id="UP000055590"/>
    </source>
</evidence>
<sequence>MTHRFRFFRAGGFDQVRLDRGEDLVALGQLDQKLWGR</sequence>
<reference evidence="1 2" key="1">
    <citation type="submission" date="2015-08" db="EMBL/GenBank/DDBJ databases">
        <authorList>
            <person name="Babu N.S."/>
            <person name="Beckwith C.J."/>
            <person name="Beseler K.G."/>
            <person name="Brison A."/>
            <person name="Carone J.V."/>
            <person name="Caskin T.P."/>
            <person name="Diamond M."/>
            <person name="Durham M.E."/>
            <person name="Foxe J.M."/>
            <person name="Go M."/>
            <person name="Henderson B.A."/>
            <person name="Jones I.B."/>
            <person name="McGettigan J.A."/>
            <person name="Micheletti S.J."/>
            <person name="Nasrallah M.E."/>
            <person name="Ortiz D."/>
            <person name="Piller C.R."/>
            <person name="Privatt S.R."/>
            <person name="Schneider S.L."/>
            <person name="Sharp S."/>
            <person name="Smith T.C."/>
            <person name="Stanton J.D."/>
            <person name="Ullery H.E."/>
            <person name="Wilson R.J."/>
            <person name="Serrano M.G."/>
            <person name="Buck G."/>
            <person name="Lee V."/>
            <person name="Wang Y."/>
            <person name="Carvalho R."/>
            <person name="Voegtly L."/>
            <person name="Shi R."/>
            <person name="Duckworth R."/>
            <person name="Johnson A."/>
            <person name="Loviza R."/>
            <person name="Walstead R."/>
            <person name="Shah Z."/>
            <person name="Kiflezghi M."/>
            <person name="Wade K."/>
            <person name="Ball S.L."/>
            <person name="Bradley K.W."/>
            <person name="Asai D.J."/>
            <person name="Bowman C.A."/>
            <person name="Russell D.A."/>
            <person name="Pope W.H."/>
            <person name="Jacobs-Sera D."/>
            <person name="Hendrix R.W."/>
            <person name="Hatfull G.F."/>
        </authorList>
    </citation>
    <scope>NUCLEOTIDE SEQUENCE [LARGE SCALE GENOMIC DNA]</scope>
    <source>
        <strain evidence="1 2">DSM 27710</strain>
    </source>
</reference>
<dbReference type="STRING" id="1391653.AKJ08_3555"/>
<protein>
    <submittedName>
        <fullName evidence="1">Uncharacterized protein</fullName>
    </submittedName>
</protein>
<gene>
    <name evidence="1" type="ORF">AKJ08_3555</name>
</gene>
<proteinExistence type="predicted"/>
<dbReference type="KEGG" id="vin:AKJ08_3555"/>
<dbReference type="AlphaFoldDB" id="A0A0K1PHZ8"/>
<dbReference type="EMBL" id="CP012332">
    <property type="protein sequence ID" value="AKU93168.1"/>
    <property type="molecule type" value="Genomic_DNA"/>
</dbReference>
<keyword evidence="2" id="KW-1185">Reference proteome</keyword>